<sequence>MDQASFTEICLHQLKMSGVHEGEKLVVLTQGNERLEYADAFMAAGQRLGANMYHMRLPAPRPTGGWNVGVTGLAALPWAVEALKQCDMLIDCVFLLFSPEQFAIQAAGTRILTAVEPPELLARMLPYPELREKVEIAAGMLEKANVMRITSPYGTDVTYQLNSYPTVAEYGCTDTPGRWDHWPSGFVFTGGDDDGVNGQIVVAPGDILLPQNIYVREPITYTIEKGWITDIRGGLDAELVKSYMAAFDDPRGMGMSHVGWGMNPQASWHNMTPGAFPGGMGMEPRSYYGNVMFSTGPNNELGGPNDTACHLDIPMRGCSLFLDDEAIVIDGDIAVKEIQMQRY</sequence>
<dbReference type="PANTHER" id="PTHR34448:SF1">
    <property type="entry name" value="BLL6088 PROTEIN"/>
    <property type="match status" value="1"/>
</dbReference>
<proteinExistence type="predicted"/>
<accession>A0A2J4ZT13</accession>
<evidence type="ECO:0000313" key="2">
    <source>
        <dbReference type="EMBL" id="PLM66130.1"/>
    </source>
</evidence>
<evidence type="ECO:0000313" key="3">
    <source>
        <dbReference type="Proteomes" id="UP000234661"/>
    </source>
</evidence>
<keyword evidence="2" id="KW-0645">Protease</keyword>
<evidence type="ECO:0000256" key="1">
    <source>
        <dbReference type="ARBA" id="ARBA00022723"/>
    </source>
</evidence>
<dbReference type="GO" id="GO:0004177">
    <property type="term" value="F:aminopeptidase activity"/>
    <property type="evidence" value="ECO:0007669"/>
    <property type="project" value="UniProtKB-KW"/>
</dbReference>
<dbReference type="Pfam" id="PF26233">
    <property type="entry name" value="NicX"/>
    <property type="match status" value="1"/>
</dbReference>
<reference evidence="2 3" key="1">
    <citation type="submission" date="2017-11" db="EMBL/GenBank/DDBJ databases">
        <authorList>
            <person name="Han C.G."/>
        </authorList>
    </citation>
    <scope>NUCLEOTIDE SEQUENCE [LARGE SCALE GENOMIC DNA]</scope>
    <source>
        <strain evidence="2 3">A2</strain>
    </source>
</reference>
<name>A0A2J4ZT13_9ENTR</name>
<reference evidence="2 3" key="2">
    <citation type="submission" date="2018-01" db="EMBL/GenBank/DDBJ databases">
        <title>Genomic study of Klebsiella pneumoniae.</title>
        <authorList>
            <person name="Yang Y."/>
            <person name="Bicalho R."/>
        </authorList>
    </citation>
    <scope>NUCLEOTIDE SEQUENCE [LARGE SCALE GENOMIC DNA]</scope>
    <source>
        <strain evidence="2 3">A2</strain>
    </source>
</reference>
<dbReference type="InterPro" id="IPR052170">
    <property type="entry name" value="M29_Exopeptidase"/>
</dbReference>
<dbReference type="GO" id="GO:0046872">
    <property type="term" value="F:metal ion binding"/>
    <property type="evidence" value="ECO:0007669"/>
    <property type="project" value="UniProtKB-KW"/>
</dbReference>
<dbReference type="AlphaFoldDB" id="A0A2J4ZT13"/>
<dbReference type="SUPFAM" id="SSF144052">
    <property type="entry name" value="Thermophilic metalloprotease-like"/>
    <property type="match status" value="1"/>
</dbReference>
<dbReference type="EMBL" id="PIET01000191">
    <property type="protein sequence ID" value="PLM66130.1"/>
    <property type="molecule type" value="Genomic_DNA"/>
</dbReference>
<comment type="caution">
    <text evidence="2">The sequence shown here is derived from an EMBL/GenBank/DDBJ whole genome shotgun (WGS) entry which is preliminary data.</text>
</comment>
<keyword evidence="2" id="KW-0031">Aminopeptidase</keyword>
<dbReference type="PANTHER" id="PTHR34448">
    <property type="entry name" value="AMINOPEPTIDASE"/>
    <property type="match status" value="1"/>
</dbReference>
<dbReference type="InterPro" id="IPR058739">
    <property type="entry name" value="NicX"/>
</dbReference>
<keyword evidence="2" id="KW-0378">Hydrolase</keyword>
<keyword evidence="1" id="KW-0479">Metal-binding</keyword>
<protein>
    <submittedName>
        <fullName evidence="2">Leucyl aminopeptidase</fullName>
    </submittedName>
</protein>
<organism evidence="2 3">
    <name type="scientific">Klebsiella michiganensis</name>
    <dbReference type="NCBI Taxonomy" id="1134687"/>
    <lineage>
        <taxon>Bacteria</taxon>
        <taxon>Pseudomonadati</taxon>
        <taxon>Pseudomonadota</taxon>
        <taxon>Gammaproteobacteria</taxon>
        <taxon>Enterobacterales</taxon>
        <taxon>Enterobacteriaceae</taxon>
        <taxon>Klebsiella/Raoultella group</taxon>
        <taxon>Klebsiella</taxon>
    </lineage>
</organism>
<dbReference type="Proteomes" id="UP000234661">
    <property type="component" value="Unassembled WGS sequence"/>
</dbReference>
<gene>
    <name evidence="2" type="ORF">CWM85_09410</name>
</gene>